<dbReference type="InterPro" id="IPR036259">
    <property type="entry name" value="MFS_trans_sf"/>
</dbReference>
<accession>A0AAN6S152</accession>
<dbReference type="EMBL" id="MU853899">
    <property type="protein sequence ID" value="KAK3935976.1"/>
    <property type="molecule type" value="Genomic_DNA"/>
</dbReference>
<feature type="transmembrane region" description="Helical" evidence="6">
    <location>
        <begin position="165"/>
        <end position="184"/>
    </location>
</feature>
<feature type="transmembrane region" description="Helical" evidence="6">
    <location>
        <begin position="469"/>
        <end position="487"/>
    </location>
</feature>
<feature type="transmembrane region" description="Helical" evidence="6">
    <location>
        <begin position="398"/>
        <end position="417"/>
    </location>
</feature>
<feature type="transmembrane region" description="Helical" evidence="6">
    <location>
        <begin position="105"/>
        <end position="123"/>
    </location>
</feature>
<feature type="transmembrane region" description="Helical" evidence="6">
    <location>
        <begin position="227"/>
        <end position="245"/>
    </location>
</feature>
<evidence type="ECO:0000256" key="4">
    <source>
        <dbReference type="ARBA" id="ARBA00023136"/>
    </source>
</evidence>
<dbReference type="AlphaFoldDB" id="A0AAN6S152"/>
<organism evidence="8 9">
    <name type="scientific">Diplogelasinospora grovesii</name>
    <dbReference type="NCBI Taxonomy" id="303347"/>
    <lineage>
        <taxon>Eukaryota</taxon>
        <taxon>Fungi</taxon>
        <taxon>Dikarya</taxon>
        <taxon>Ascomycota</taxon>
        <taxon>Pezizomycotina</taxon>
        <taxon>Sordariomycetes</taxon>
        <taxon>Sordariomycetidae</taxon>
        <taxon>Sordariales</taxon>
        <taxon>Diplogelasinosporaceae</taxon>
        <taxon>Diplogelasinospora</taxon>
    </lineage>
</organism>
<feature type="transmembrane region" description="Helical" evidence="6">
    <location>
        <begin position="135"/>
        <end position="153"/>
    </location>
</feature>
<dbReference type="GO" id="GO:0022857">
    <property type="term" value="F:transmembrane transporter activity"/>
    <property type="evidence" value="ECO:0007669"/>
    <property type="project" value="InterPro"/>
</dbReference>
<name>A0AAN6S152_9PEZI</name>
<feature type="transmembrane region" description="Helical" evidence="6">
    <location>
        <begin position="196"/>
        <end position="221"/>
    </location>
</feature>
<feature type="transmembrane region" description="Helical" evidence="6">
    <location>
        <begin position="265"/>
        <end position="284"/>
    </location>
</feature>
<sequence>MASIAQPAAVAAATAPEDPERSTAVTATQSSDPEKQTKQAGQITTVPEDEPRPNARPAVFRSTTQEVLFIITATMSVAMPSFLQGSTLVVSSFIKKDLNMTTSQLTWMTASSALSSGSFLLFFGKVADMFGRRGILLTSLFLFAVFALATGFARDALTLDVLNGVMGLTSASTIPSAQGILGSIYDKPSKRKNYAFACFTSGNHLGFVFSSIFSGIATQFFGWPASFWLLSIIYLIVAIIACFTVPVDDSEKLPLTKESLKQFDIVGAMLIVSGIGLSTAGISIGPDAENGWKTPYVLVFIILGLALVGAFIWWEGRFAHPLMPMHIWRDREFSLLLTILLFGFLSFPALFFFSALYLQQLFGYSALMTAVCLLPTAVSGVIVNFIAGRLLHKVSNKLLMGVGAAAFTISFLLVAVQRSGASYWAFTFPALAIVVVGTDLEFNVVNMYVVSSLPKSQQSIASSVFQTTIKLAVTIGLGVFAAIFTSVSDNPTTTGYYAHDPFEPYAALFWFATALSFVSLCLVPFLRIKTQGHSE</sequence>
<dbReference type="InterPro" id="IPR020846">
    <property type="entry name" value="MFS_dom"/>
</dbReference>
<dbReference type="Pfam" id="PF07690">
    <property type="entry name" value="MFS_1"/>
    <property type="match status" value="1"/>
</dbReference>
<evidence type="ECO:0000313" key="9">
    <source>
        <dbReference type="Proteomes" id="UP001303473"/>
    </source>
</evidence>
<feature type="transmembrane region" description="Helical" evidence="6">
    <location>
        <begin position="364"/>
        <end position="386"/>
    </location>
</feature>
<dbReference type="GO" id="GO:0016020">
    <property type="term" value="C:membrane"/>
    <property type="evidence" value="ECO:0007669"/>
    <property type="project" value="UniProtKB-SubCell"/>
</dbReference>
<dbReference type="Gene3D" id="1.20.1250.20">
    <property type="entry name" value="MFS general substrate transporter like domains"/>
    <property type="match status" value="1"/>
</dbReference>
<evidence type="ECO:0000256" key="6">
    <source>
        <dbReference type="SAM" id="Phobius"/>
    </source>
</evidence>
<comment type="caution">
    <text evidence="8">The sequence shown here is derived from an EMBL/GenBank/DDBJ whole genome shotgun (WGS) entry which is preliminary data.</text>
</comment>
<protein>
    <submittedName>
        <fullName evidence="8">Aminotriazole resistance</fullName>
    </submittedName>
</protein>
<feature type="compositionally biased region" description="Low complexity" evidence="5">
    <location>
        <begin position="1"/>
        <end position="15"/>
    </location>
</feature>
<feature type="transmembrane region" description="Helical" evidence="6">
    <location>
        <begin position="335"/>
        <end position="358"/>
    </location>
</feature>
<evidence type="ECO:0000259" key="7">
    <source>
        <dbReference type="PROSITE" id="PS50850"/>
    </source>
</evidence>
<gene>
    <name evidence="8" type="ORF">QBC46DRAFT_322396</name>
</gene>
<feature type="region of interest" description="Disordered" evidence="5">
    <location>
        <begin position="1"/>
        <end position="58"/>
    </location>
</feature>
<keyword evidence="9" id="KW-1185">Reference proteome</keyword>
<proteinExistence type="predicted"/>
<evidence type="ECO:0000313" key="8">
    <source>
        <dbReference type="EMBL" id="KAK3935976.1"/>
    </source>
</evidence>
<feature type="transmembrane region" description="Helical" evidence="6">
    <location>
        <begin position="507"/>
        <end position="526"/>
    </location>
</feature>
<feature type="transmembrane region" description="Helical" evidence="6">
    <location>
        <begin position="296"/>
        <end position="314"/>
    </location>
</feature>
<dbReference type="Proteomes" id="UP001303473">
    <property type="component" value="Unassembled WGS sequence"/>
</dbReference>
<feature type="transmembrane region" description="Helical" evidence="6">
    <location>
        <begin position="67"/>
        <end position="85"/>
    </location>
</feature>
<keyword evidence="4 6" id="KW-0472">Membrane</keyword>
<evidence type="ECO:0000256" key="5">
    <source>
        <dbReference type="SAM" id="MobiDB-lite"/>
    </source>
</evidence>
<keyword evidence="2 6" id="KW-0812">Transmembrane</keyword>
<dbReference type="PROSITE" id="PS50850">
    <property type="entry name" value="MFS"/>
    <property type="match status" value="1"/>
</dbReference>
<dbReference type="SUPFAM" id="SSF103473">
    <property type="entry name" value="MFS general substrate transporter"/>
    <property type="match status" value="1"/>
</dbReference>
<evidence type="ECO:0000256" key="1">
    <source>
        <dbReference type="ARBA" id="ARBA00004141"/>
    </source>
</evidence>
<dbReference type="PANTHER" id="PTHR42718:SF23">
    <property type="entry name" value="MAJOR FACILITATOR SUPERFAMILY (MFS) PROFILE DOMAIN-CONTAINING PROTEIN"/>
    <property type="match status" value="1"/>
</dbReference>
<feature type="domain" description="Major facilitator superfamily (MFS) profile" evidence="7">
    <location>
        <begin position="69"/>
        <end position="531"/>
    </location>
</feature>
<reference evidence="9" key="1">
    <citation type="journal article" date="2023" name="Mol. Phylogenet. Evol.">
        <title>Genome-scale phylogeny and comparative genomics of the fungal order Sordariales.</title>
        <authorList>
            <person name="Hensen N."/>
            <person name="Bonometti L."/>
            <person name="Westerberg I."/>
            <person name="Brannstrom I.O."/>
            <person name="Guillou S."/>
            <person name="Cros-Aarteil S."/>
            <person name="Calhoun S."/>
            <person name="Haridas S."/>
            <person name="Kuo A."/>
            <person name="Mondo S."/>
            <person name="Pangilinan J."/>
            <person name="Riley R."/>
            <person name="LaButti K."/>
            <person name="Andreopoulos B."/>
            <person name="Lipzen A."/>
            <person name="Chen C."/>
            <person name="Yan M."/>
            <person name="Daum C."/>
            <person name="Ng V."/>
            <person name="Clum A."/>
            <person name="Steindorff A."/>
            <person name="Ohm R.A."/>
            <person name="Martin F."/>
            <person name="Silar P."/>
            <person name="Natvig D.O."/>
            <person name="Lalanne C."/>
            <person name="Gautier V."/>
            <person name="Ament-Velasquez S.L."/>
            <person name="Kruys A."/>
            <person name="Hutchinson M.I."/>
            <person name="Powell A.J."/>
            <person name="Barry K."/>
            <person name="Miller A.N."/>
            <person name="Grigoriev I.V."/>
            <person name="Debuchy R."/>
            <person name="Gladieux P."/>
            <person name="Hiltunen Thoren M."/>
            <person name="Johannesson H."/>
        </authorList>
    </citation>
    <scope>NUCLEOTIDE SEQUENCE [LARGE SCALE GENOMIC DNA]</scope>
    <source>
        <strain evidence="9">CBS 340.73</strain>
    </source>
</reference>
<feature type="transmembrane region" description="Helical" evidence="6">
    <location>
        <begin position="423"/>
        <end position="449"/>
    </location>
</feature>
<evidence type="ECO:0000256" key="3">
    <source>
        <dbReference type="ARBA" id="ARBA00022989"/>
    </source>
</evidence>
<dbReference type="InterPro" id="IPR011701">
    <property type="entry name" value="MFS"/>
</dbReference>
<dbReference type="Gene3D" id="1.20.1720.10">
    <property type="entry name" value="Multidrug resistance protein D"/>
    <property type="match status" value="1"/>
</dbReference>
<dbReference type="PANTHER" id="PTHR42718">
    <property type="entry name" value="MAJOR FACILITATOR SUPERFAMILY MULTIDRUG TRANSPORTER MFSC"/>
    <property type="match status" value="1"/>
</dbReference>
<comment type="subcellular location">
    <subcellularLocation>
        <location evidence="1">Membrane</location>
        <topology evidence="1">Multi-pass membrane protein</topology>
    </subcellularLocation>
</comment>
<keyword evidence="3 6" id="KW-1133">Transmembrane helix</keyword>
<evidence type="ECO:0000256" key="2">
    <source>
        <dbReference type="ARBA" id="ARBA00022692"/>
    </source>
</evidence>